<dbReference type="AlphaFoldDB" id="A0A538U1X4"/>
<reference evidence="1 2" key="1">
    <citation type="journal article" date="2019" name="Nat. Microbiol.">
        <title>Mediterranean grassland soil C-N compound turnover is dependent on rainfall and depth, and is mediated by genomically divergent microorganisms.</title>
        <authorList>
            <person name="Diamond S."/>
            <person name="Andeer P.F."/>
            <person name="Li Z."/>
            <person name="Crits-Christoph A."/>
            <person name="Burstein D."/>
            <person name="Anantharaman K."/>
            <person name="Lane K.R."/>
            <person name="Thomas B.C."/>
            <person name="Pan C."/>
            <person name="Northen T.R."/>
            <person name="Banfield J.F."/>
        </authorList>
    </citation>
    <scope>NUCLEOTIDE SEQUENCE [LARGE SCALE GENOMIC DNA]</scope>
    <source>
        <strain evidence="1">WS_11</strain>
    </source>
</reference>
<proteinExistence type="predicted"/>
<gene>
    <name evidence="1" type="ORF">E6K81_13865</name>
</gene>
<sequence length="636" mass="70302">MKRHHLDGSIPTLEVALSECMTAEDLRKLAALTREKLPTRKGDLAAVILRHLEGERLRSVWQALDDLQRAAVAEVVHSGSTRFFADRFDAKYGRAPNWRAPDGRGDRQIASSLGFFFYGNGVMPADLKDRLAAFVPPPAEARIMTLDQLPANYDRPFERWNSKTRTTEKGTEPVTLTLHESERVAQRELLSVLRLVDAGKVAVSAKTRRASSATLDAITAILEGGDYYPHVPPKDRWHDENAGPIRAFAWPMLIQAGGLAQLAGANLQLTRAGRRALSEPAAETIRALWTKWVDTTILDEISRIDCVKGQTGRGKHGPSAVSSRRVAVADTLAGCPVGSWISSDEFFRFMRASGNDLAVTRNAWHLYIGELQYGSLGYDNGERILENRYLLCLLFEYAATLGLIDVALLPPAGARRDYHSLWGTDELLFFSRYDGLMYFRITRLGAYCLGMASDYEPAPVEVKPVLRILPSLEISAIGSALEQGDRLALDACASRVSDLVWRLDSGRLLTAIERGWPVAEIREFLAARCDAPIPDRVVHLLDDVADRSAKVHDRGLGRLIECADSALAASIANDSRTRRHCMRVGERLLVVPASSEVTFRRSLREVGYLLSAGEARPAKNRRTSPLNVTTPEATEA</sequence>
<comment type="caution">
    <text evidence="1">The sequence shown here is derived from an EMBL/GenBank/DDBJ whole genome shotgun (WGS) entry which is preliminary data.</text>
</comment>
<organism evidence="1 2">
    <name type="scientific">Eiseniibacteriota bacterium</name>
    <dbReference type="NCBI Taxonomy" id="2212470"/>
    <lineage>
        <taxon>Bacteria</taxon>
        <taxon>Candidatus Eiseniibacteriota</taxon>
    </lineage>
</organism>
<accession>A0A538U1X4</accession>
<name>A0A538U1X4_UNCEI</name>
<dbReference type="EMBL" id="VBPB01000268">
    <property type="protein sequence ID" value="TMQ69906.1"/>
    <property type="molecule type" value="Genomic_DNA"/>
</dbReference>
<evidence type="ECO:0000313" key="2">
    <source>
        <dbReference type="Proteomes" id="UP000319771"/>
    </source>
</evidence>
<dbReference type="Proteomes" id="UP000319771">
    <property type="component" value="Unassembled WGS sequence"/>
</dbReference>
<protein>
    <submittedName>
        <fullName evidence="1">Uncharacterized protein</fullName>
    </submittedName>
</protein>
<evidence type="ECO:0000313" key="1">
    <source>
        <dbReference type="EMBL" id="TMQ69906.1"/>
    </source>
</evidence>